<dbReference type="InterPro" id="IPR050375">
    <property type="entry name" value="MFS_TsgA-like"/>
</dbReference>
<evidence type="ECO:0000313" key="9">
    <source>
        <dbReference type="Proteomes" id="UP001059295"/>
    </source>
</evidence>
<feature type="transmembrane region" description="Helical" evidence="6">
    <location>
        <begin position="103"/>
        <end position="122"/>
    </location>
</feature>
<dbReference type="Proteomes" id="UP001059295">
    <property type="component" value="Chromosome"/>
</dbReference>
<feature type="transmembrane region" description="Helical" evidence="6">
    <location>
        <begin position="50"/>
        <end position="71"/>
    </location>
</feature>
<feature type="transmembrane region" description="Helical" evidence="6">
    <location>
        <begin position="12"/>
        <end position="30"/>
    </location>
</feature>
<feature type="transmembrane region" description="Helical" evidence="6">
    <location>
        <begin position="285"/>
        <end position="302"/>
    </location>
</feature>
<evidence type="ECO:0000313" key="8">
    <source>
        <dbReference type="EMBL" id="UWN57786.1"/>
    </source>
</evidence>
<feature type="transmembrane region" description="Helical" evidence="6">
    <location>
        <begin position="174"/>
        <end position="192"/>
    </location>
</feature>
<keyword evidence="5 6" id="KW-0472">Membrane</keyword>
<dbReference type="PANTHER" id="PTHR43702">
    <property type="entry name" value="L-FUCOSE-PROTON SYMPORTER"/>
    <property type="match status" value="1"/>
</dbReference>
<accession>A0ABY5V0R3</accession>
<keyword evidence="3 6" id="KW-0812">Transmembrane</keyword>
<feature type="transmembrane region" description="Helical" evidence="6">
    <location>
        <begin position="78"/>
        <end position="97"/>
    </location>
</feature>
<evidence type="ECO:0000256" key="6">
    <source>
        <dbReference type="SAM" id="Phobius"/>
    </source>
</evidence>
<dbReference type="SUPFAM" id="SSF103473">
    <property type="entry name" value="MFS general substrate transporter"/>
    <property type="match status" value="1"/>
</dbReference>
<dbReference type="PROSITE" id="PS50850">
    <property type="entry name" value="MFS"/>
    <property type="match status" value="1"/>
</dbReference>
<feature type="transmembrane region" description="Helical" evidence="6">
    <location>
        <begin position="213"/>
        <end position="232"/>
    </location>
</feature>
<reference evidence="8" key="1">
    <citation type="journal article" date="2022" name="Cell">
        <title>Design, construction, and in vivo augmentation of a complex gut microbiome.</title>
        <authorList>
            <person name="Cheng A.G."/>
            <person name="Ho P.Y."/>
            <person name="Aranda-Diaz A."/>
            <person name="Jain S."/>
            <person name="Yu F.B."/>
            <person name="Meng X."/>
            <person name="Wang M."/>
            <person name="Iakiviak M."/>
            <person name="Nagashima K."/>
            <person name="Zhao A."/>
            <person name="Murugkar P."/>
            <person name="Patil A."/>
            <person name="Atabakhsh K."/>
            <person name="Weakley A."/>
            <person name="Yan J."/>
            <person name="Brumbaugh A.R."/>
            <person name="Higginbottom S."/>
            <person name="Dimas A."/>
            <person name="Shiver A.L."/>
            <person name="Deutschbauer A."/>
            <person name="Neff N."/>
            <person name="Sonnenburg J.L."/>
            <person name="Huang K.C."/>
            <person name="Fischbach M.A."/>
        </authorList>
    </citation>
    <scope>NUCLEOTIDE SEQUENCE</scope>
    <source>
        <strain evidence="8">AP11</strain>
    </source>
</reference>
<dbReference type="InterPro" id="IPR020846">
    <property type="entry name" value="MFS_dom"/>
</dbReference>
<protein>
    <submittedName>
        <fullName evidence="8">MFS transporter</fullName>
    </submittedName>
</protein>
<dbReference type="RefSeq" id="WP_019244780.1">
    <property type="nucleotide sequence ID" value="NZ_CAPH01000003.1"/>
</dbReference>
<feature type="transmembrane region" description="Helical" evidence="6">
    <location>
        <begin position="345"/>
        <end position="364"/>
    </location>
</feature>
<feature type="transmembrane region" description="Helical" evidence="6">
    <location>
        <begin position="370"/>
        <end position="388"/>
    </location>
</feature>
<dbReference type="InterPro" id="IPR011701">
    <property type="entry name" value="MFS"/>
</dbReference>
<dbReference type="InterPro" id="IPR036259">
    <property type="entry name" value="MFS_trans_sf"/>
</dbReference>
<evidence type="ECO:0000256" key="4">
    <source>
        <dbReference type="ARBA" id="ARBA00022989"/>
    </source>
</evidence>
<keyword evidence="4 6" id="KW-1133">Transmembrane helix</keyword>
<feature type="transmembrane region" description="Helical" evidence="6">
    <location>
        <begin position="143"/>
        <end position="162"/>
    </location>
</feature>
<evidence type="ECO:0000256" key="3">
    <source>
        <dbReference type="ARBA" id="ARBA00022692"/>
    </source>
</evidence>
<evidence type="ECO:0000256" key="1">
    <source>
        <dbReference type="ARBA" id="ARBA00004429"/>
    </source>
</evidence>
<comment type="subcellular location">
    <subcellularLocation>
        <location evidence="1">Cell inner membrane</location>
        <topology evidence="1">Multi-pass membrane protein</topology>
    </subcellularLocation>
</comment>
<dbReference type="Gene3D" id="1.20.1250.20">
    <property type="entry name" value="MFS general substrate transporter like domains"/>
    <property type="match status" value="2"/>
</dbReference>
<sequence length="395" mass="42477">MATANKSGNLYLKLVPIMLSFFAMSFVDLVGTGTNFIKKDFGLSDTMAGLFPLMVFLWFLIFSVPTGLLMNRIGRRKTVLISLVVTALALLLPVLTIPMPHNTASFTIMLVSFCLLGIGNAIMQVSLNPLLSNIVHGDRLASALTLGQFVKAIGSFVAPIIAGWAALEFGNWKLLYPIFTGISILAVLSLGVTKIEEEDEKGEASTFRQCLALLGNGFVLLAFLGIVCHVGIDVGMNLTAPKILQERLGIGIEQAAYATSIYFLFRTIGSFAGAFLLARFAARPFFLVSVLMMIVALAGLFFTHDKTVISICIALFGLGNSNVFSVVFSQALLHMPDKKNEVSGLMIMGLFGGAVFALPMGMAADSLGSQAGALAVMMIGVLYLLFFTKKIRTNR</sequence>
<gene>
    <name evidence="8" type="ORF">NQ491_03130</name>
</gene>
<feature type="transmembrane region" description="Helical" evidence="6">
    <location>
        <begin position="255"/>
        <end position="278"/>
    </location>
</feature>
<dbReference type="PANTHER" id="PTHR43702:SF3">
    <property type="entry name" value="PROTEIN TSGA"/>
    <property type="match status" value="1"/>
</dbReference>
<dbReference type="Pfam" id="PF07690">
    <property type="entry name" value="MFS_1"/>
    <property type="match status" value="1"/>
</dbReference>
<evidence type="ECO:0000256" key="5">
    <source>
        <dbReference type="ARBA" id="ARBA00023136"/>
    </source>
</evidence>
<feature type="transmembrane region" description="Helical" evidence="6">
    <location>
        <begin position="308"/>
        <end position="333"/>
    </location>
</feature>
<feature type="domain" description="Major facilitator superfamily (MFS) profile" evidence="7">
    <location>
        <begin position="9"/>
        <end position="392"/>
    </location>
</feature>
<evidence type="ECO:0000256" key="2">
    <source>
        <dbReference type="ARBA" id="ARBA00022475"/>
    </source>
</evidence>
<evidence type="ECO:0000259" key="7">
    <source>
        <dbReference type="PROSITE" id="PS50850"/>
    </source>
</evidence>
<organism evidence="8 9">
    <name type="scientific">Alistipes ihumii AP11</name>
    <dbReference type="NCBI Taxonomy" id="1211813"/>
    <lineage>
        <taxon>Bacteria</taxon>
        <taxon>Pseudomonadati</taxon>
        <taxon>Bacteroidota</taxon>
        <taxon>Bacteroidia</taxon>
        <taxon>Bacteroidales</taxon>
        <taxon>Rikenellaceae</taxon>
        <taxon>Alistipes</taxon>
    </lineage>
</organism>
<proteinExistence type="predicted"/>
<dbReference type="EMBL" id="CP102294">
    <property type="protein sequence ID" value="UWN57786.1"/>
    <property type="molecule type" value="Genomic_DNA"/>
</dbReference>
<keyword evidence="9" id="KW-1185">Reference proteome</keyword>
<name>A0ABY5V0R3_9BACT</name>
<keyword evidence="2" id="KW-1003">Cell membrane</keyword>
<dbReference type="GeneID" id="82890694"/>